<keyword evidence="5 10" id="KW-0326">Glycosidase</keyword>
<dbReference type="GO" id="GO:0005975">
    <property type="term" value="P:carbohydrate metabolic process"/>
    <property type="evidence" value="ECO:0007669"/>
    <property type="project" value="UniProtKB-UniRule"/>
</dbReference>
<dbReference type="PANTHER" id="PTHR11769">
    <property type="entry name" value="HYALURONIDASE"/>
    <property type="match status" value="1"/>
</dbReference>
<dbReference type="GO" id="GO:0004415">
    <property type="term" value="F:hyalurononglucosaminidase activity"/>
    <property type="evidence" value="ECO:0007669"/>
    <property type="project" value="UniProtKB-UniRule"/>
</dbReference>
<dbReference type="Proteomes" id="UP000265160">
    <property type="component" value="LG7"/>
</dbReference>
<dbReference type="InterPro" id="IPR013785">
    <property type="entry name" value="Aldolase_TIM"/>
</dbReference>
<dbReference type="GO" id="GO:0030214">
    <property type="term" value="P:hyaluronan catabolic process"/>
    <property type="evidence" value="ECO:0007669"/>
    <property type="project" value="TreeGrafter"/>
</dbReference>
<feature type="disulfide bond" evidence="9">
    <location>
        <begin position="391"/>
        <end position="430"/>
    </location>
</feature>
<dbReference type="AlphaFoldDB" id="A0A3P9D8C3"/>
<keyword evidence="12" id="KW-1185">Reference proteome</keyword>
<dbReference type="Pfam" id="PF01630">
    <property type="entry name" value="Glyco_hydro_56"/>
    <property type="match status" value="1"/>
</dbReference>
<dbReference type="InterPro" id="IPR018155">
    <property type="entry name" value="Hyaluronidase"/>
</dbReference>
<dbReference type="PANTHER" id="PTHR11769:SF20">
    <property type="entry name" value="HYALURONIDASE PH-20"/>
    <property type="match status" value="1"/>
</dbReference>
<reference evidence="11" key="2">
    <citation type="submission" date="2025-08" db="UniProtKB">
        <authorList>
            <consortium name="Ensembl"/>
        </authorList>
    </citation>
    <scope>IDENTIFICATION</scope>
</reference>
<feature type="glycosylation site" description="N-linked (GlcNAc...) asparagine" evidence="8">
    <location>
        <position position="378"/>
    </location>
</feature>
<evidence type="ECO:0000256" key="10">
    <source>
        <dbReference type="RuleBase" id="RU610713"/>
    </source>
</evidence>
<dbReference type="GeneTree" id="ENSGT01020000230364"/>
<evidence type="ECO:0000256" key="7">
    <source>
        <dbReference type="PIRSR" id="PIRSR038193-1"/>
    </source>
</evidence>
<evidence type="ECO:0000256" key="6">
    <source>
        <dbReference type="PIRNR" id="PIRNR038193"/>
    </source>
</evidence>
<accession>A0A3P9D8C3</accession>
<feature type="disulfide bond" evidence="9">
    <location>
        <begin position="386"/>
        <end position="397"/>
    </location>
</feature>
<feature type="active site" description="Proton donor" evidence="7">
    <location>
        <position position="156"/>
    </location>
</feature>
<evidence type="ECO:0000313" key="11">
    <source>
        <dbReference type="Ensembl" id="ENSMZEP00005030356.1"/>
    </source>
</evidence>
<name>A0A3P9D8C3_9CICH</name>
<keyword evidence="3 10" id="KW-0378">Hydrolase</keyword>
<evidence type="ECO:0000256" key="9">
    <source>
        <dbReference type="PIRSR" id="PIRSR038193-3"/>
    </source>
</evidence>
<protein>
    <recommendedName>
        <fullName evidence="10">Hyaluronidase</fullName>
        <ecNumber evidence="10">3.2.1.35</ecNumber>
    </recommendedName>
</protein>
<evidence type="ECO:0000313" key="12">
    <source>
        <dbReference type="Proteomes" id="UP000265160"/>
    </source>
</evidence>
<dbReference type="PRINTS" id="PR00846">
    <property type="entry name" value="GLHYDRLASE56"/>
</dbReference>
<dbReference type="FunFam" id="3.20.20.70:FF:000065">
    <property type="entry name" value="Hyaluronidase"/>
    <property type="match status" value="1"/>
</dbReference>
<feature type="disulfide bond" evidence="9">
    <location>
        <begin position="232"/>
        <end position="246"/>
    </location>
</feature>
<dbReference type="Ensembl" id="ENSMZET00005031309.1">
    <property type="protein sequence ID" value="ENSMZEP00005030356.1"/>
    <property type="gene ID" value="ENSMZEG00005022619.1"/>
</dbReference>
<organism evidence="11 12">
    <name type="scientific">Maylandia zebra</name>
    <name type="common">zebra mbuna</name>
    <dbReference type="NCBI Taxonomy" id="106582"/>
    <lineage>
        <taxon>Eukaryota</taxon>
        <taxon>Metazoa</taxon>
        <taxon>Chordata</taxon>
        <taxon>Craniata</taxon>
        <taxon>Vertebrata</taxon>
        <taxon>Euteleostomi</taxon>
        <taxon>Actinopterygii</taxon>
        <taxon>Neopterygii</taxon>
        <taxon>Teleostei</taxon>
        <taxon>Neoteleostei</taxon>
        <taxon>Acanthomorphata</taxon>
        <taxon>Ovalentaria</taxon>
        <taxon>Cichlomorphae</taxon>
        <taxon>Cichliformes</taxon>
        <taxon>Cichlidae</taxon>
        <taxon>African cichlids</taxon>
        <taxon>Pseudocrenilabrinae</taxon>
        <taxon>Haplochromini</taxon>
        <taxon>Maylandia</taxon>
        <taxon>Maylandia zebra complex</taxon>
    </lineage>
</organism>
<sequence length="444" mass="50669">MAQTISDRHSLWKLRSFNFTFLPKFTSFLIPQVLVKLFIQSLSLCVPQSPPLINNHSFVAIWNAPVEHCKRLHIPLDTAAFQSVTTPAAVPGQFLTIFYEDRLGHYPRADSVKHKFYSGGVPQNGNLTEHLARAQKQINHYISQDSSPGLAVIDWESWRPLWDQNWGSKRIYQKLSISRTLQMLPFLSLEQILKLAKKQFQRAGRHFMEKTISLGTGERPNRRWGFYLFPDCYNYGWNKLGYTGECSHKTHKQNNQMLWLWERSTALFPSVYLHQNLRNSPRAALFVRNRVLEALRVAALPKRPYVMPVYVYCRVSVCVKITFMHIIHFIFMITINNLISTIGESAALGASGVIIWGGASCDALSKYLRSTLNPYIANVTAAAKLCSEVLCQGKGRCVRKSNNSRHYLKYVAIGLPSAADLSAWAENFTCQCYYGHKAEENQSL</sequence>
<comment type="similarity">
    <text evidence="2 6 10">Belongs to the glycosyl hydrolase 56 family.</text>
</comment>
<evidence type="ECO:0000256" key="2">
    <source>
        <dbReference type="ARBA" id="ARBA00008871"/>
    </source>
</evidence>
<dbReference type="SUPFAM" id="SSF51445">
    <property type="entry name" value="(Trans)glycosidases"/>
    <property type="match status" value="1"/>
</dbReference>
<dbReference type="GO" id="GO:0001669">
    <property type="term" value="C:acrosomal vesicle"/>
    <property type="evidence" value="ECO:0007669"/>
    <property type="project" value="TreeGrafter"/>
</dbReference>
<evidence type="ECO:0000256" key="1">
    <source>
        <dbReference type="ARBA" id="ARBA00000251"/>
    </source>
</evidence>
<reference evidence="11" key="3">
    <citation type="submission" date="2025-09" db="UniProtKB">
        <authorList>
            <consortium name="Ensembl"/>
        </authorList>
    </citation>
    <scope>IDENTIFICATION</scope>
</reference>
<evidence type="ECO:0000256" key="5">
    <source>
        <dbReference type="ARBA" id="ARBA00023295"/>
    </source>
</evidence>
<evidence type="ECO:0000256" key="3">
    <source>
        <dbReference type="ARBA" id="ARBA00022801"/>
    </source>
</evidence>
<evidence type="ECO:0000256" key="8">
    <source>
        <dbReference type="PIRSR" id="PIRSR038193-2"/>
    </source>
</evidence>
<dbReference type="Gene3D" id="3.20.20.70">
    <property type="entry name" value="Aldolase class I"/>
    <property type="match status" value="1"/>
</dbReference>
<dbReference type="EC" id="3.2.1.35" evidence="10"/>
<comment type="catalytic activity">
    <reaction evidence="1 10">
        <text>Random hydrolysis of (1-&gt;4)-linkages between N-acetyl-beta-D-glucosamine and D-glucuronate residues in hyaluronate.</text>
        <dbReference type="EC" id="3.2.1.35"/>
    </reaction>
</comment>
<evidence type="ECO:0000256" key="4">
    <source>
        <dbReference type="ARBA" id="ARBA00023157"/>
    </source>
</evidence>
<proteinExistence type="inferred from homology"/>
<dbReference type="InterPro" id="IPR017853">
    <property type="entry name" value="GH"/>
</dbReference>
<keyword evidence="4 9" id="KW-1015">Disulfide bond</keyword>
<reference evidence="11 12" key="1">
    <citation type="journal article" date="2014" name="Nature">
        <title>The genomic substrate for adaptive radiation in African cichlid fish.</title>
        <authorList>
            <person name="Brawand D."/>
            <person name="Wagner C.E."/>
            <person name="Li Y.I."/>
            <person name="Malinsky M."/>
            <person name="Keller I."/>
            <person name="Fan S."/>
            <person name="Simakov O."/>
            <person name="Ng A.Y."/>
            <person name="Lim Z.W."/>
            <person name="Bezault E."/>
            <person name="Turner-Maier J."/>
            <person name="Johnson J."/>
            <person name="Alcazar R."/>
            <person name="Noh H.J."/>
            <person name="Russell P."/>
            <person name="Aken B."/>
            <person name="Alfoldi J."/>
            <person name="Amemiya C."/>
            <person name="Azzouzi N."/>
            <person name="Baroiller J.F."/>
            <person name="Barloy-Hubler F."/>
            <person name="Berlin A."/>
            <person name="Bloomquist R."/>
            <person name="Carleton K.L."/>
            <person name="Conte M.A."/>
            <person name="D'Cotta H."/>
            <person name="Eshel O."/>
            <person name="Gaffney L."/>
            <person name="Galibert F."/>
            <person name="Gante H.F."/>
            <person name="Gnerre S."/>
            <person name="Greuter L."/>
            <person name="Guyon R."/>
            <person name="Haddad N.S."/>
            <person name="Haerty W."/>
            <person name="Harris R.M."/>
            <person name="Hofmann H.A."/>
            <person name="Hourlier T."/>
            <person name="Hulata G."/>
            <person name="Jaffe D.B."/>
            <person name="Lara M."/>
            <person name="Lee A.P."/>
            <person name="MacCallum I."/>
            <person name="Mwaiko S."/>
            <person name="Nikaido M."/>
            <person name="Nishihara H."/>
            <person name="Ozouf-Costaz C."/>
            <person name="Penman D.J."/>
            <person name="Przybylski D."/>
            <person name="Rakotomanga M."/>
            <person name="Renn S.C.P."/>
            <person name="Ribeiro F.J."/>
            <person name="Ron M."/>
            <person name="Salzburger W."/>
            <person name="Sanchez-Pulido L."/>
            <person name="Santos M.E."/>
            <person name="Searle S."/>
            <person name="Sharpe T."/>
            <person name="Swofford R."/>
            <person name="Tan F.J."/>
            <person name="Williams L."/>
            <person name="Young S."/>
            <person name="Yin S."/>
            <person name="Okada N."/>
            <person name="Kocher T.D."/>
            <person name="Miska E.A."/>
            <person name="Lander E.S."/>
            <person name="Venkatesh B."/>
            <person name="Fernald R.D."/>
            <person name="Meyer A."/>
            <person name="Ponting C.P."/>
            <person name="Streelman J.T."/>
            <person name="Lindblad-Toh K."/>
            <person name="Seehausen O."/>
            <person name="Di Palma F."/>
        </authorList>
    </citation>
    <scope>NUCLEOTIDE SEQUENCE</scope>
</reference>
<dbReference type="PIRSF" id="PIRSF038193">
    <property type="entry name" value="Hyaluronidase"/>
    <property type="match status" value="1"/>
</dbReference>
<feature type="disulfide bond" evidence="9">
    <location>
        <begin position="69"/>
        <end position="361"/>
    </location>
</feature>